<dbReference type="InterPro" id="IPR011105">
    <property type="entry name" value="Cell_wall_hydrolase_SleB"/>
</dbReference>
<name>A0A219B3F4_9SPHN</name>
<organism evidence="3 4">
    <name type="scientific">Pacificimonas flava</name>
    <dbReference type="NCBI Taxonomy" id="1234595"/>
    <lineage>
        <taxon>Bacteria</taxon>
        <taxon>Pseudomonadati</taxon>
        <taxon>Pseudomonadota</taxon>
        <taxon>Alphaproteobacteria</taxon>
        <taxon>Sphingomonadales</taxon>
        <taxon>Sphingosinicellaceae</taxon>
        <taxon>Pacificimonas</taxon>
    </lineage>
</organism>
<evidence type="ECO:0000259" key="2">
    <source>
        <dbReference type="Pfam" id="PF07486"/>
    </source>
</evidence>
<dbReference type="Pfam" id="PF07486">
    <property type="entry name" value="Hydrolase_2"/>
    <property type="match status" value="1"/>
</dbReference>
<keyword evidence="1" id="KW-0732">Signal</keyword>
<evidence type="ECO:0000313" key="4">
    <source>
        <dbReference type="Proteomes" id="UP000198462"/>
    </source>
</evidence>
<dbReference type="Proteomes" id="UP000198462">
    <property type="component" value="Unassembled WGS sequence"/>
</dbReference>
<evidence type="ECO:0000313" key="3">
    <source>
        <dbReference type="EMBL" id="OWV32673.1"/>
    </source>
</evidence>
<proteinExistence type="predicted"/>
<dbReference type="RefSeq" id="WP_088711466.1">
    <property type="nucleotide sequence ID" value="NZ_NFZT01000001.1"/>
</dbReference>
<gene>
    <name evidence="3" type="ORF">B5C34_03895</name>
</gene>
<accession>A0A219B3F4</accession>
<dbReference type="EMBL" id="NFZT01000001">
    <property type="protein sequence ID" value="OWV32673.1"/>
    <property type="molecule type" value="Genomic_DNA"/>
</dbReference>
<comment type="caution">
    <text evidence="3">The sequence shown here is derived from an EMBL/GenBank/DDBJ whole genome shotgun (WGS) entry which is preliminary data.</text>
</comment>
<dbReference type="OrthoDB" id="9785345at2"/>
<feature type="chain" id="PRO_5013098219" description="Cell wall hydrolase SleB domain-containing protein" evidence="1">
    <location>
        <begin position="20"/>
        <end position="214"/>
    </location>
</feature>
<reference evidence="4" key="1">
    <citation type="submission" date="2017-05" db="EMBL/GenBank/DDBJ databases">
        <authorList>
            <person name="Lin X."/>
        </authorList>
    </citation>
    <scope>NUCLEOTIDE SEQUENCE [LARGE SCALE GENOMIC DNA]</scope>
    <source>
        <strain evidence="4">JLT2012</strain>
    </source>
</reference>
<dbReference type="GO" id="GO:0016787">
    <property type="term" value="F:hydrolase activity"/>
    <property type="evidence" value="ECO:0007669"/>
    <property type="project" value="InterPro"/>
</dbReference>
<keyword evidence="4" id="KW-1185">Reference proteome</keyword>
<feature type="domain" description="Cell wall hydrolase SleB" evidence="2">
    <location>
        <begin position="109"/>
        <end position="213"/>
    </location>
</feature>
<feature type="signal peptide" evidence="1">
    <location>
        <begin position="1"/>
        <end position="19"/>
    </location>
</feature>
<dbReference type="AlphaFoldDB" id="A0A219B3F4"/>
<protein>
    <recommendedName>
        <fullName evidence="2">Cell wall hydrolase SleB domain-containing protein</fullName>
    </recommendedName>
</protein>
<dbReference type="Gene3D" id="1.10.10.2520">
    <property type="entry name" value="Cell wall hydrolase SleB, domain 1"/>
    <property type="match status" value="1"/>
</dbReference>
<sequence length="214" mass="23398">MLKSKRAVAAAMAALGLMAAADLPTDIQTTPDLQAAGAVDAAIDATAGLEPELAVAAEAVEYEAPIFVESSETDVTLGTLVDNIVDYGGVELDEEMRCLASAVYNEARGEPLEGQLAVAQVVLNRAEDSRWPDTICGVVYQRYQFSFTFDGKPDFPNSERPTWQRAKAVAIVAATENWDDVTEKAVYYHADYVSPKWRTAFRQTANIGRHIFYR</sequence>
<evidence type="ECO:0000256" key="1">
    <source>
        <dbReference type="SAM" id="SignalP"/>
    </source>
</evidence>
<dbReference type="InterPro" id="IPR042047">
    <property type="entry name" value="SleB_dom1"/>
</dbReference>